<name>A0A448ZWW5_METOS</name>
<evidence type="ECO:0008006" key="5">
    <source>
        <dbReference type="Google" id="ProtNLM"/>
    </source>
</evidence>
<keyword evidence="4" id="KW-1185">Reference proteome</keyword>
<dbReference type="OrthoDB" id="398025at2"/>
<dbReference type="AlphaFoldDB" id="A0A448ZWW5"/>
<evidence type="ECO:0000256" key="2">
    <source>
        <dbReference type="SAM" id="SignalP"/>
    </source>
</evidence>
<feature type="coiled-coil region" evidence="1">
    <location>
        <begin position="154"/>
        <end position="188"/>
    </location>
</feature>
<feature type="signal peptide" evidence="2">
    <location>
        <begin position="1"/>
        <end position="24"/>
    </location>
</feature>
<accession>A0A448ZWW5</accession>
<keyword evidence="2" id="KW-0732">Signal</keyword>
<reference evidence="3 4" key="1">
    <citation type="submission" date="2019-01" db="EMBL/GenBank/DDBJ databases">
        <authorList>
            <consortium name="Pathogen Informatics"/>
        </authorList>
    </citation>
    <scope>NUCLEOTIDE SEQUENCE [LARGE SCALE GENOMIC DNA]</scope>
    <source>
        <strain evidence="3 4">NCTC10112</strain>
    </source>
</reference>
<evidence type="ECO:0000313" key="3">
    <source>
        <dbReference type="EMBL" id="VEU55746.1"/>
    </source>
</evidence>
<dbReference type="KEGG" id="mob:NCTC10112_00393"/>
<gene>
    <name evidence="3" type="ORF">NCTC10112_00393</name>
</gene>
<sequence length="471" mass="53276">MKKINKIFLSSLALLPTTFGLVAAKCKTNNPKPNPVPNVEFAKALGIEVATKATKASEFDVNTFVKEIRQAKSWEAIAKIFDKYGIQYKYNPKDLEEGATFEVMGSTHGHADQGMIHLDIMKKVNGAESGNTRFEIYGFKVEKIEKEITIGNFKFQTKAKKEAKKLQIAELKDELEKAQKESFDKLLEVLGKYLNFEKIDKTNTTSKIWFDFDEAEILTDAAQLHLEAFTYENDDLANKKEADELKITNLNDGSNSDFEEQLGIAIGKTAEDASNISADAFVADIKFATSWEDIAKVLDKYKVAYKYDKNTLEPNTTFEVSLLSHSHKDAGLVHLTIIKKVNGIIQESFMFEISGFKEELAPEEIILGNYKFQSKAKEAAKNLKIDELLKELNDAQAKGFDELLKALEKYVTFEKIDPSNTSSKLFFDFINGNEIERSKGYVLIHAYEYQNDDIAHKTYFGNLELTNLKTE</sequence>
<feature type="chain" id="PRO_5019285586" description="Lipoprotein" evidence="2">
    <location>
        <begin position="25"/>
        <end position="471"/>
    </location>
</feature>
<keyword evidence="1" id="KW-0175">Coiled coil</keyword>
<dbReference type="EMBL" id="LR214940">
    <property type="protein sequence ID" value="VEU55746.1"/>
    <property type="molecule type" value="Genomic_DNA"/>
</dbReference>
<evidence type="ECO:0000256" key="1">
    <source>
        <dbReference type="SAM" id="Coils"/>
    </source>
</evidence>
<proteinExistence type="predicted"/>
<dbReference type="Proteomes" id="UP000290482">
    <property type="component" value="Chromosome"/>
</dbReference>
<evidence type="ECO:0000313" key="4">
    <source>
        <dbReference type="Proteomes" id="UP000290482"/>
    </source>
</evidence>
<protein>
    <recommendedName>
        <fullName evidence="5">Lipoprotein</fullName>
    </recommendedName>
</protein>
<organism evidence="3 4">
    <name type="scientific">Metamycoplasma orale</name>
    <name type="common">Mycoplasma orale</name>
    <dbReference type="NCBI Taxonomy" id="2121"/>
    <lineage>
        <taxon>Bacteria</taxon>
        <taxon>Bacillati</taxon>
        <taxon>Mycoplasmatota</taxon>
        <taxon>Mycoplasmoidales</taxon>
        <taxon>Metamycoplasmataceae</taxon>
        <taxon>Metamycoplasma</taxon>
    </lineage>
</organism>
<dbReference type="RefSeq" id="WP_022936036.1">
    <property type="nucleotide sequence ID" value="NZ_LR214940.1"/>
</dbReference>